<dbReference type="PANTHER" id="PTHR35936">
    <property type="entry name" value="MEMBRANE-BOUND LYTIC MUREIN TRANSGLYCOSYLASE F"/>
    <property type="match status" value="1"/>
</dbReference>
<dbReference type="PANTHER" id="PTHR35936:SF6">
    <property type="entry name" value="AMINO ACID ABC TRANSPORTER SUBSTRATE-BINDING PAAT FAMILY PROTEIN"/>
    <property type="match status" value="1"/>
</dbReference>
<dbReference type="PROSITE" id="PS51257">
    <property type="entry name" value="PROKAR_LIPOPROTEIN"/>
    <property type="match status" value="1"/>
</dbReference>
<evidence type="ECO:0000313" key="3">
    <source>
        <dbReference type="EMBL" id="GGC85616.1"/>
    </source>
</evidence>
<evidence type="ECO:0000256" key="2">
    <source>
        <dbReference type="SAM" id="SignalP"/>
    </source>
</evidence>
<comment type="caution">
    <text evidence="3">The sequence shown here is derived from an EMBL/GenBank/DDBJ whole genome shotgun (WGS) entry which is preliminary data.</text>
</comment>
<reference evidence="4" key="1">
    <citation type="journal article" date="2019" name="Int. J. Syst. Evol. Microbiol.">
        <title>The Global Catalogue of Microorganisms (GCM) 10K type strain sequencing project: providing services to taxonomists for standard genome sequencing and annotation.</title>
        <authorList>
            <consortium name="The Broad Institute Genomics Platform"/>
            <consortium name="The Broad Institute Genome Sequencing Center for Infectious Disease"/>
            <person name="Wu L."/>
            <person name="Ma J."/>
        </authorList>
    </citation>
    <scope>NUCLEOTIDE SEQUENCE [LARGE SCALE GENOMIC DNA]</scope>
    <source>
        <strain evidence="4">CGMCC 1.12482</strain>
    </source>
</reference>
<evidence type="ECO:0000256" key="1">
    <source>
        <dbReference type="ARBA" id="ARBA00010333"/>
    </source>
</evidence>
<keyword evidence="4" id="KW-1185">Reference proteome</keyword>
<protein>
    <recommendedName>
        <fullName evidence="5">Solute-binding protein family 3/N-terminal domain-containing protein</fullName>
    </recommendedName>
</protein>
<dbReference type="RefSeq" id="WP_150277718.1">
    <property type="nucleotide sequence ID" value="NZ_BMFF01000001.1"/>
</dbReference>
<gene>
    <name evidence="3" type="ORF">GCM10007418_01710</name>
</gene>
<evidence type="ECO:0008006" key="5">
    <source>
        <dbReference type="Google" id="ProtNLM"/>
    </source>
</evidence>
<proteinExistence type="inferred from homology"/>
<sequence length="254" mass="28345">MFSPRLLLLSLLITSCSAVGAPVTQPPATPTFLIAEVWPWGYFDKDNQPAGIIKRFASRLSEQAGIEMNYRVLPHQRVLADFSRSDGDYTMLFQNPEVDSFAERVAMVQVSDIMLMTHRESRLNLTLGALAGKTLGYIGGTYYGEDFHADQRIVKLPVSSLDQALRMLQLGRLDALITSDILLHHSLRQAQLDPGIFRAQVLTRGHEAYLYVSHGSRTAAHVPLVRAALEEMRANGELDEMFRNSLQLPPNSSH</sequence>
<comment type="similarity">
    <text evidence="1">Belongs to the bacterial solute-binding protein 3 family.</text>
</comment>
<accession>A0ABQ1NVH9</accession>
<name>A0ABQ1NVH9_9GAMM</name>
<dbReference type="EMBL" id="BMFF01000001">
    <property type="protein sequence ID" value="GGC85616.1"/>
    <property type="molecule type" value="Genomic_DNA"/>
</dbReference>
<organism evidence="3 4">
    <name type="scientific">Halopseudomonas salina</name>
    <dbReference type="NCBI Taxonomy" id="1323744"/>
    <lineage>
        <taxon>Bacteria</taxon>
        <taxon>Pseudomonadati</taxon>
        <taxon>Pseudomonadota</taxon>
        <taxon>Gammaproteobacteria</taxon>
        <taxon>Pseudomonadales</taxon>
        <taxon>Pseudomonadaceae</taxon>
        <taxon>Halopseudomonas</taxon>
    </lineage>
</organism>
<dbReference type="Gene3D" id="3.40.190.10">
    <property type="entry name" value="Periplasmic binding protein-like II"/>
    <property type="match status" value="2"/>
</dbReference>
<feature type="signal peptide" evidence="2">
    <location>
        <begin position="1"/>
        <end position="20"/>
    </location>
</feature>
<keyword evidence="2" id="KW-0732">Signal</keyword>
<dbReference type="Proteomes" id="UP000638188">
    <property type="component" value="Unassembled WGS sequence"/>
</dbReference>
<feature type="chain" id="PRO_5045630153" description="Solute-binding protein family 3/N-terminal domain-containing protein" evidence="2">
    <location>
        <begin position="21"/>
        <end position="254"/>
    </location>
</feature>
<dbReference type="SUPFAM" id="SSF53850">
    <property type="entry name" value="Periplasmic binding protein-like II"/>
    <property type="match status" value="1"/>
</dbReference>
<evidence type="ECO:0000313" key="4">
    <source>
        <dbReference type="Proteomes" id="UP000638188"/>
    </source>
</evidence>